<dbReference type="RefSeq" id="WP_281845812.1">
    <property type="nucleotide sequence ID" value="NZ_BSCH01000024.1"/>
</dbReference>
<evidence type="ECO:0000256" key="4">
    <source>
        <dbReference type="SAM" id="Phobius"/>
    </source>
</evidence>
<dbReference type="GO" id="GO:0016757">
    <property type="term" value="F:glycosyltransferase activity"/>
    <property type="evidence" value="ECO:0007669"/>
    <property type="project" value="UniProtKB-KW"/>
</dbReference>
<feature type="transmembrane region" description="Helical" evidence="4">
    <location>
        <begin position="238"/>
        <end position="261"/>
    </location>
</feature>
<feature type="domain" description="Glycosyltransferase 2-like" evidence="5">
    <location>
        <begin position="7"/>
        <end position="165"/>
    </location>
</feature>
<dbReference type="InterPro" id="IPR001173">
    <property type="entry name" value="Glyco_trans_2-like"/>
</dbReference>
<comment type="similarity">
    <text evidence="1">Belongs to the glycosyltransferase 2 family.</text>
</comment>
<reference evidence="6" key="3">
    <citation type="journal article" date="2023" name="Int. J. Syst. Evol. Microbiol.">
        <title>Sellimonas catena sp. nov., isolated from human faeces.</title>
        <authorList>
            <person name="Hisatomi A."/>
            <person name="Ohkuma M."/>
            <person name="Sakamoto M."/>
        </authorList>
    </citation>
    <scope>NUCLEOTIDE SEQUENCE</scope>
    <source>
        <strain evidence="6">18CBH55</strain>
    </source>
</reference>
<comment type="caution">
    <text evidence="6">The sequence shown here is derived from an EMBL/GenBank/DDBJ whole genome shotgun (WGS) entry which is preliminary data.</text>
</comment>
<organism evidence="6 7">
    <name type="scientific">Sellimonas catena</name>
    <dbReference type="NCBI Taxonomy" id="2994035"/>
    <lineage>
        <taxon>Bacteria</taxon>
        <taxon>Bacillati</taxon>
        <taxon>Bacillota</taxon>
        <taxon>Clostridia</taxon>
        <taxon>Lachnospirales</taxon>
        <taxon>Lachnospiraceae</taxon>
        <taxon>Sellimonas</taxon>
    </lineage>
</organism>
<evidence type="ECO:0000256" key="2">
    <source>
        <dbReference type="ARBA" id="ARBA00022676"/>
    </source>
</evidence>
<evidence type="ECO:0000313" key="7">
    <source>
        <dbReference type="Proteomes" id="UP001145094"/>
    </source>
</evidence>
<dbReference type="Pfam" id="PF00535">
    <property type="entry name" value="Glycos_transf_2"/>
    <property type="match status" value="1"/>
</dbReference>
<keyword evidence="2" id="KW-0328">Glycosyltransferase</keyword>
<dbReference type="SUPFAM" id="SSF53448">
    <property type="entry name" value="Nucleotide-diphospho-sugar transferases"/>
    <property type="match status" value="1"/>
</dbReference>
<dbReference type="Gene3D" id="3.90.550.10">
    <property type="entry name" value="Spore Coat Polysaccharide Biosynthesis Protein SpsA, Chain A"/>
    <property type="match status" value="1"/>
</dbReference>
<reference evidence="6" key="1">
    <citation type="submission" date="2022-11" db="EMBL/GenBank/DDBJ databases">
        <title>Draft genome sequence of Sellimonas catena strain 18CBH55.</title>
        <authorList>
            <person name="Hisatomi A."/>
            <person name="Ohkuma M."/>
            <person name="Sakamoto M."/>
        </authorList>
    </citation>
    <scope>NUCLEOTIDE SEQUENCE</scope>
    <source>
        <strain evidence="6">18CBH55</strain>
    </source>
</reference>
<sequence>MMCNKISVIMGIYNCEDTLSEAIDSILAQTYNNWELIMCDDGSSDRTVEIAKKYVKRYSDKIILLQNQKNMGLNYTLNRCLNEAKGEYIARMDGDDRCMNDRFIVELKVLQEEKDIAIVSSDMEYFDEKGVWGCISHPEYPKEKDFIYGTPFCHAPCMVRKEAFDTVQGYTNKKQLLRVEDYHLWIKMYEAGYRGKNIHKILYQMRDDHHAYRRRKLKYRFNEAYVKAMVVRKFNLPIWNYIYVLRPIIVGMLPAIFYNMMHKKHLAICRR</sequence>
<keyword evidence="4" id="KW-0472">Membrane</keyword>
<evidence type="ECO:0000259" key="5">
    <source>
        <dbReference type="Pfam" id="PF00535"/>
    </source>
</evidence>
<reference evidence="6" key="2">
    <citation type="submission" date="2022-11" db="EMBL/GenBank/DDBJ databases">
        <title>Draft genome sequence of Sellimonas catena strain 18CBH55.</title>
        <authorList>
            <person name="Atsushi H."/>
            <person name="Moriya O."/>
            <person name="Mitsuo S."/>
        </authorList>
    </citation>
    <scope>NUCLEOTIDE SEQUENCE</scope>
    <source>
        <strain evidence="6">18CBH55</strain>
    </source>
</reference>
<evidence type="ECO:0000313" key="6">
    <source>
        <dbReference type="EMBL" id="GLG91697.1"/>
    </source>
</evidence>
<dbReference type="PANTHER" id="PTHR43685">
    <property type="entry name" value="GLYCOSYLTRANSFERASE"/>
    <property type="match status" value="1"/>
</dbReference>
<keyword evidence="4" id="KW-1133">Transmembrane helix</keyword>
<dbReference type="EMBL" id="BSCH01000024">
    <property type="protein sequence ID" value="GLG91697.1"/>
    <property type="molecule type" value="Genomic_DNA"/>
</dbReference>
<evidence type="ECO:0000256" key="3">
    <source>
        <dbReference type="ARBA" id="ARBA00022679"/>
    </source>
</evidence>
<dbReference type="InterPro" id="IPR029044">
    <property type="entry name" value="Nucleotide-diphossugar_trans"/>
</dbReference>
<accession>A0A9W6CHV7</accession>
<dbReference type="InterPro" id="IPR050834">
    <property type="entry name" value="Glycosyltransf_2"/>
</dbReference>
<proteinExistence type="inferred from homology"/>
<keyword evidence="3" id="KW-0808">Transferase</keyword>
<dbReference type="AlphaFoldDB" id="A0A9W6CHV7"/>
<dbReference type="PANTHER" id="PTHR43685:SF5">
    <property type="entry name" value="GLYCOSYLTRANSFERASE EPSE-RELATED"/>
    <property type="match status" value="1"/>
</dbReference>
<dbReference type="Proteomes" id="UP001145094">
    <property type="component" value="Unassembled WGS sequence"/>
</dbReference>
<gene>
    <name evidence="6" type="primary">epsE</name>
    <name evidence="6" type="ORF">Selli2_31240</name>
</gene>
<name>A0A9W6CHV7_9FIRM</name>
<evidence type="ECO:0000256" key="1">
    <source>
        <dbReference type="ARBA" id="ARBA00006739"/>
    </source>
</evidence>
<protein>
    <submittedName>
        <fullName evidence="6">Glycosyltransferase EpsE</fullName>
    </submittedName>
</protein>
<keyword evidence="4" id="KW-0812">Transmembrane</keyword>